<dbReference type="InterPro" id="IPR035433">
    <property type="entry name" value="NFU1-like"/>
</dbReference>
<gene>
    <name evidence="3" type="ORF">HE1_00365</name>
</gene>
<accession>A0A023DYJ0</accession>
<dbReference type="Pfam" id="PF01106">
    <property type="entry name" value="NifU"/>
    <property type="match status" value="1"/>
</dbReference>
<dbReference type="GO" id="GO:0016226">
    <property type="term" value="P:iron-sulfur cluster assembly"/>
    <property type="evidence" value="ECO:0007669"/>
    <property type="project" value="InterPro"/>
</dbReference>
<dbReference type="InterPro" id="IPR036498">
    <property type="entry name" value="Nfu/NifU_N_sf"/>
</dbReference>
<evidence type="ECO:0000313" key="3">
    <source>
        <dbReference type="EMBL" id="GAJ46045.1"/>
    </source>
</evidence>
<dbReference type="Proteomes" id="UP000024842">
    <property type="component" value="Unassembled WGS sequence"/>
</dbReference>
<evidence type="ECO:0000259" key="2">
    <source>
        <dbReference type="SMART" id="SM00932"/>
    </source>
</evidence>
<organism evidence="3 4">
    <name type="scientific">Holospora elegans E1</name>
    <dbReference type="NCBI Taxonomy" id="1427503"/>
    <lineage>
        <taxon>Bacteria</taxon>
        <taxon>Pseudomonadati</taxon>
        <taxon>Pseudomonadota</taxon>
        <taxon>Alphaproteobacteria</taxon>
        <taxon>Holosporales</taxon>
        <taxon>Holosporaceae</taxon>
        <taxon>Holospora</taxon>
    </lineage>
</organism>
<dbReference type="STRING" id="1427503.HE1_00365"/>
<dbReference type="OrthoDB" id="9796965at2"/>
<keyword evidence="4" id="KW-1185">Reference proteome</keyword>
<protein>
    <recommendedName>
        <fullName evidence="2">Scaffold protein Nfu/NifU N-terminal domain-containing protein</fullName>
    </recommendedName>
</protein>
<dbReference type="InterPro" id="IPR014824">
    <property type="entry name" value="Nfu/NifU_N"/>
</dbReference>
<dbReference type="RefSeq" id="WP_006288699.1">
    <property type="nucleotide sequence ID" value="NZ_BAUP01000057.1"/>
</dbReference>
<dbReference type="PANTHER" id="PTHR11178">
    <property type="entry name" value="IRON-SULFUR CLUSTER SCAFFOLD PROTEIN NFU-RELATED"/>
    <property type="match status" value="1"/>
</dbReference>
<dbReference type="SMART" id="SM00932">
    <property type="entry name" value="Nfu_N"/>
    <property type="match status" value="1"/>
</dbReference>
<evidence type="ECO:0000313" key="4">
    <source>
        <dbReference type="Proteomes" id="UP000024842"/>
    </source>
</evidence>
<dbReference type="PIRSF" id="PIRSF036773">
    <property type="entry name" value="HIRIP5"/>
    <property type="match status" value="1"/>
</dbReference>
<dbReference type="Pfam" id="PF08712">
    <property type="entry name" value="Nfu_N"/>
    <property type="match status" value="1"/>
</dbReference>
<evidence type="ECO:0000256" key="1">
    <source>
        <dbReference type="ARBA" id="ARBA00006420"/>
    </source>
</evidence>
<dbReference type="Gene3D" id="3.30.1370.70">
    <property type="entry name" value="Scaffold protein Nfu/NifU, N-terminal domain"/>
    <property type="match status" value="1"/>
</dbReference>
<proteinExistence type="inferred from homology"/>
<comment type="caution">
    <text evidence="3">The sequence shown here is derived from an EMBL/GenBank/DDBJ whole genome shotgun (WGS) entry which is preliminary data.</text>
</comment>
<dbReference type="SUPFAM" id="SSF110836">
    <property type="entry name" value="Hypothetical protein SAV1430"/>
    <property type="match status" value="1"/>
</dbReference>
<dbReference type="InterPro" id="IPR001075">
    <property type="entry name" value="NIF_FeS_clus_asmbl_NifU_C"/>
</dbReference>
<dbReference type="AlphaFoldDB" id="A0A023DYJ0"/>
<comment type="similarity">
    <text evidence="1">Belongs to the NifU family.</text>
</comment>
<feature type="domain" description="Scaffold protein Nfu/NifU N-terminal" evidence="2">
    <location>
        <begin position="7"/>
        <end position="93"/>
    </location>
</feature>
<sequence>MLGYGDIKIQETPNPLSVKFVIPLGVTTGEYISFFSKQEAQHIPVLRQIFELPGIQHIFLAPDFMTITKDEETPWGLLQSIVMCILNHHRTDFPLKELTSSCALEKITTKEPPCYTQDEQSIIEEIEALIATRVRPNVEADGGIIQFHSMDMERGIVYVRLEGACSGCPHSKETLTYGIENLLKHYIPEVQSVEEILDDTSFYYSD</sequence>
<name>A0A023DYJ0_9PROT</name>
<dbReference type="PANTHER" id="PTHR11178:SF1">
    <property type="entry name" value="NFU1 IRON-SULFUR CLUSTER SCAFFOLD HOMOLOG, MITOCHONDRIAL"/>
    <property type="match status" value="1"/>
</dbReference>
<dbReference type="Gene3D" id="3.30.300.130">
    <property type="entry name" value="Fe-S cluster assembly (FSCA)"/>
    <property type="match status" value="1"/>
</dbReference>
<dbReference type="GO" id="GO:0005506">
    <property type="term" value="F:iron ion binding"/>
    <property type="evidence" value="ECO:0007669"/>
    <property type="project" value="InterPro"/>
</dbReference>
<dbReference type="EMBL" id="BAUP01000057">
    <property type="protein sequence ID" value="GAJ46045.1"/>
    <property type="molecule type" value="Genomic_DNA"/>
</dbReference>
<dbReference type="InterPro" id="IPR034904">
    <property type="entry name" value="FSCA_dom_sf"/>
</dbReference>
<reference evidence="3 4" key="1">
    <citation type="journal article" date="2014" name="FEMS Microbiol. Lett.">
        <title>Draft genome sequences of three Holospora species (Holospora obtusa, Holospora undulata, and Holospora elegans), endonuclear symbiotic bacteria of the ciliate Paramecium caudatum.</title>
        <authorList>
            <person name="Dohra H."/>
            <person name="Tanaka K."/>
            <person name="Suzuki T."/>
            <person name="Fujishima M."/>
            <person name="Suzuki H."/>
        </authorList>
    </citation>
    <scope>NUCLEOTIDE SEQUENCE [LARGE SCALE GENOMIC DNA]</scope>
    <source>
        <strain evidence="3 4">E1</strain>
    </source>
</reference>
<dbReference type="GO" id="GO:0051536">
    <property type="term" value="F:iron-sulfur cluster binding"/>
    <property type="evidence" value="ECO:0007669"/>
    <property type="project" value="InterPro"/>
</dbReference>
<dbReference type="SUPFAM" id="SSF117916">
    <property type="entry name" value="Fe-S cluster assembly (FSCA) domain-like"/>
    <property type="match status" value="1"/>
</dbReference>